<dbReference type="GO" id="GO:0006777">
    <property type="term" value="P:Mo-molybdopterin cofactor biosynthetic process"/>
    <property type="evidence" value="ECO:0007669"/>
    <property type="project" value="UniProtKB-KW"/>
</dbReference>
<dbReference type="EMBL" id="JAKMUU010000004">
    <property type="protein sequence ID" value="MCZ9307398.1"/>
    <property type="molecule type" value="Genomic_DNA"/>
</dbReference>
<proteinExistence type="predicted"/>
<dbReference type="InterPro" id="IPR036425">
    <property type="entry name" value="MoaB/Mog-like_dom_sf"/>
</dbReference>
<comment type="pathway">
    <text evidence="1">Cofactor biosynthesis; molybdopterin biosynthesis.</text>
</comment>
<evidence type="ECO:0000256" key="2">
    <source>
        <dbReference type="ARBA" id="ARBA00023150"/>
    </source>
</evidence>
<name>A0A9X3RVT5_9CORY</name>
<reference evidence="5 7" key="2">
    <citation type="submission" date="2023-08" db="EMBL/GenBank/DDBJ databases">
        <title>Genomic characterization of the C. tuberculostearicum species complex, a ubiquitous member of the human skin microbiome.</title>
        <authorList>
            <person name="Ahmed N."/>
            <person name="Deming C."/>
            <person name="Conlan S."/>
            <person name="Segre J."/>
        </authorList>
    </citation>
    <scope>NUCLEOTIDE SEQUENCE [LARGE SCALE GENOMIC DNA]</scope>
    <source>
        <strain evidence="5 7">CTNIH19</strain>
    </source>
</reference>
<keyword evidence="7" id="KW-1185">Reference proteome</keyword>
<dbReference type="EMBL" id="JAVBID010000007">
    <property type="protein sequence ID" value="MDV2424087.1"/>
    <property type="molecule type" value="Genomic_DNA"/>
</dbReference>
<evidence type="ECO:0000313" key="4">
    <source>
        <dbReference type="EMBL" id="MCZ9307398.1"/>
    </source>
</evidence>
<evidence type="ECO:0000259" key="3">
    <source>
        <dbReference type="SMART" id="SM00852"/>
    </source>
</evidence>
<dbReference type="SMART" id="SM00852">
    <property type="entry name" value="MoCF_biosynth"/>
    <property type="match status" value="1"/>
</dbReference>
<dbReference type="AlphaFoldDB" id="A0A9X3RVT5"/>
<protein>
    <submittedName>
        <fullName evidence="4">MogA/MoaB family molybdenum cofactor biosynthesis protein</fullName>
    </submittedName>
</protein>
<organism evidence="4 6">
    <name type="scientific">Corynebacterium curieae</name>
    <dbReference type="NCBI Taxonomy" id="2913500"/>
    <lineage>
        <taxon>Bacteria</taxon>
        <taxon>Bacillati</taxon>
        <taxon>Actinomycetota</taxon>
        <taxon>Actinomycetes</taxon>
        <taxon>Mycobacteriales</taxon>
        <taxon>Corynebacteriaceae</taxon>
        <taxon>Corynebacterium</taxon>
    </lineage>
</organism>
<dbReference type="InterPro" id="IPR001453">
    <property type="entry name" value="MoaB/Mog_dom"/>
</dbReference>
<dbReference type="PANTHER" id="PTHR43764:SF1">
    <property type="entry name" value="MOLYBDOPTERIN MOLYBDOTRANSFERASE"/>
    <property type="match status" value="1"/>
</dbReference>
<dbReference type="Pfam" id="PF00994">
    <property type="entry name" value="MoCF_biosynth"/>
    <property type="match status" value="1"/>
</dbReference>
<gene>
    <name evidence="4" type="ORF">L8V01_07910</name>
    <name evidence="5" type="ORF">RAE13_06635</name>
</gene>
<dbReference type="CDD" id="cd00886">
    <property type="entry name" value="MogA_MoaB"/>
    <property type="match status" value="1"/>
</dbReference>
<dbReference type="PANTHER" id="PTHR43764">
    <property type="entry name" value="MOLYBDENUM COFACTOR BIOSYNTHESIS"/>
    <property type="match status" value="1"/>
</dbReference>
<dbReference type="Proteomes" id="UP001146430">
    <property type="component" value="Unassembled WGS sequence"/>
</dbReference>
<evidence type="ECO:0000313" key="6">
    <source>
        <dbReference type="Proteomes" id="UP001146430"/>
    </source>
</evidence>
<keyword evidence="2" id="KW-0501">Molybdenum cofactor biosynthesis</keyword>
<dbReference type="SUPFAM" id="SSF53218">
    <property type="entry name" value="Molybdenum cofactor biosynthesis proteins"/>
    <property type="match status" value="1"/>
</dbReference>
<evidence type="ECO:0000313" key="5">
    <source>
        <dbReference type="EMBL" id="MDV2424087.1"/>
    </source>
</evidence>
<evidence type="ECO:0000256" key="1">
    <source>
        <dbReference type="ARBA" id="ARBA00005046"/>
    </source>
</evidence>
<evidence type="ECO:0000313" key="7">
    <source>
        <dbReference type="Proteomes" id="UP001185631"/>
    </source>
</evidence>
<feature type="domain" description="MoaB/Mog" evidence="3">
    <location>
        <begin position="7"/>
        <end position="149"/>
    </location>
</feature>
<reference evidence="4" key="1">
    <citation type="submission" date="2022-02" db="EMBL/GenBank/DDBJ databases">
        <title>Corynebacterium sp. from urogenital microbiome.</title>
        <authorList>
            <person name="Cappelli E.A."/>
            <person name="Ribeiro T.G."/>
            <person name="Peixe L."/>
        </authorList>
    </citation>
    <scope>NUCLEOTIDE SEQUENCE</scope>
    <source>
        <strain evidence="4">C8Ua_181</strain>
    </source>
</reference>
<dbReference type="Proteomes" id="UP001185631">
    <property type="component" value="Unassembled WGS sequence"/>
</dbReference>
<sequence length="159" mass="16571">MSPQRTAIVIVASTRAAAGIYEDRSGRIAVDFLRRKGFDCPDARIVSDADIAAAVDAAFAEKPAVILTSGGTGLTQDDQTVEAVTPHITRELPGIAVAFWQKGLESVPTAVASRAIAGVNDTTFAMTLPGSTGGVKDGCAVLEELIVPIVDMLEGIHEH</sequence>
<accession>A0A9X3RVT5</accession>
<comment type="caution">
    <text evidence="4">The sequence shown here is derived from an EMBL/GenBank/DDBJ whole genome shotgun (WGS) entry which is preliminary data.</text>
</comment>
<dbReference type="InterPro" id="IPR051920">
    <property type="entry name" value="MPT_Adenylyltrnsfr/MoaC-Rel"/>
</dbReference>
<dbReference type="RefSeq" id="WP_269946545.1">
    <property type="nucleotide sequence ID" value="NZ_JAKMUU010000004.1"/>
</dbReference>
<dbReference type="Gene3D" id="3.40.980.10">
    <property type="entry name" value="MoaB/Mog-like domain"/>
    <property type="match status" value="1"/>
</dbReference>